<accession>A0ABV3F1Z1</accession>
<dbReference type="GO" id="GO:0016787">
    <property type="term" value="F:hydrolase activity"/>
    <property type="evidence" value="ECO:0007669"/>
    <property type="project" value="UniProtKB-KW"/>
</dbReference>
<dbReference type="InterPro" id="IPR000073">
    <property type="entry name" value="AB_hydrolase_1"/>
</dbReference>
<organism evidence="2 3">
    <name type="scientific">Nocardia fusca</name>
    <dbReference type="NCBI Taxonomy" id="941183"/>
    <lineage>
        <taxon>Bacteria</taxon>
        <taxon>Bacillati</taxon>
        <taxon>Actinomycetota</taxon>
        <taxon>Actinomycetes</taxon>
        <taxon>Mycobacteriales</taxon>
        <taxon>Nocardiaceae</taxon>
        <taxon>Nocardia</taxon>
    </lineage>
</organism>
<evidence type="ECO:0000313" key="2">
    <source>
        <dbReference type="EMBL" id="MEV0361687.1"/>
    </source>
</evidence>
<proteinExistence type="predicted"/>
<dbReference type="EMBL" id="JBFAIH010000001">
    <property type="protein sequence ID" value="MEV0361687.1"/>
    <property type="molecule type" value="Genomic_DNA"/>
</dbReference>
<evidence type="ECO:0000259" key="1">
    <source>
        <dbReference type="Pfam" id="PF00561"/>
    </source>
</evidence>
<feature type="domain" description="AB hydrolase-1" evidence="1">
    <location>
        <begin position="46"/>
        <end position="146"/>
    </location>
</feature>
<dbReference type="Gene3D" id="3.40.50.1820">
    <property type="entry name" value="alpha/beta hydrolase"/>
    <property type="match status" value="1"/>
</dbReference>
<dbReference type="Proteomes" id="UP001551658">
    <property type="component" value="Unassembled WGS sequence"/>
</dbReference>
<name>A0ABV3F1Z1_9NOCA</name>
<comment type="caution">
    <text evidence="2">The sequence shown here is derived from an EMBL/GenBank/DDBJ whole genome shotgun (WGS) entry which is preliminary data.</text>
</comment>
<dbReference type="PANTHER" id="PTHR46438:SF2">
    <property type="entry name" value="ALPHA_BETA-HYDROLASES SUPERFAMILY PROTEIN"/>
    <property type="match status" value="1"/>
</dbReference>
<sequence>MERNPFEGKPEPLLPDLVELGFTHGSAAVGDNLRLGYVHGPARGRPLVLIPAQMGTWRTYARVAAELSKDFEIFAVDVTGHGTSTWTPGHYTWDIVGAHLREFLRQVVRRPAVVAGNSSGGIIALWLAANAPDSVAGLVLEDAPVFSVEWPRFRDRDRFVYNGLVHAVEVLEKPDRRLADYFRGQELPVSPRRVKRFPGWAVDIIDRGVRRWERHHPGEPSGFRAWWAPSAFGDLFRSLSMFDPDFARAFVDGRMYGDFSHADALRRTRVPILLMHARWMRLDRYGLVGALDDDDVARVVELAPQTRVLRFPRVNHVVHRYDHAGFVRGIREFATDLPA</sequence>
<dbReference type="InterPro" id="IPR029058">
    <property type="entry name" value="AB_hydrolase_fold"/>
</dbReference>
<dbReference type="PANTHER" id="PTHR46438">
    <property type="entry name" value="ALPHA/BETA-HYDROLASES SUPERFAMILY PROTEIN"/>
    <property type="match status" value="1"/>
</dbReference>
<keyword evidence="3" id="KW-1185">Reference proteome</keyword>
<evidence type="ECO:0000313" key="3">
    <source>
        <dbReference type="Proteomes" id="UP001551658"/>
    </source>
</evidence>
<gene>
    <name evidence="2" type="ORF">AB0H72_03205</name>
</gene>
<dbReference type="PRINTS" id="PR00111">
    <property type="entry name" value="ABHYDROLASE"/>
</dbReference>
<dbReference type="Pfam" id="PF00561">
    <property type="entry name" value="Abhydrolase_1"/>
    <property type="match status" value="1"/>
</dbReference>
<dbReference type="SUPFAM" id="SSF53474">
    <property type="entry name" value="alpha/beta-Hydrolases"/>
    <property type="match status" value="1"/>
</dbReference>
<dbReference type="RefSeq" id="WP_357972877.1">
    <property type="nucleotide sequence ID" value="NZ_JBFAIH010000001.1"/>
</dbReference>
<keyword evidence="2" id="KW-0378">Hydrolase</keyword>
<reference evidence="2 3" key="1">
    <citation type="submission" date="2024-06" db="EMBL/GenBank/DDBJ databases">
        <title>The Natural Products Discovery Center: Release of the First 8490 Sequenced Strains for Exploring Actinobacteria Biosynthetic Diversity.</title>
        <authorList>
            <person name="Kalkreuter E."/>
            <person name="Kautsar S.A."/>
            <person name="Yang D."/>
            <person name="Bader C.D."/>
            <person name="Teijaro C.N."/>
            <person name="Fluegel L."/>
            <person name="Davis C.M."/>
            <person name="Simpson J.R."/>
            <person name="Lauterbach L."/>
            <person name="Steele A.D."/>
            <person name="Gui C."/>
            <person name="Meng S."/>
            <person name="Li G."/>
            <person name="Viehrig K."/>
            <person name="Ye F."/>
            <person name="Su P."/>
            <person name="Kiefer A.F."/>
            <person name="Nichols A."/>
            <person name="Cepeda A.J."/>
            <person name="Yan W."/>
            <person name="Fan B."/>
            <person name="Jiang Y."/>
            <person name="Adhikari A."/>
            <person name="Zheng C.-J."/>
            <person name="Schuster L."/>
            <person name="Cowan T.M."/>
            <person name="Smanski M.J."/>
            <person name="Chevrette M.G."/>
            <person name="De Carvalho L.P.S."/>
            <person name="Shen B."/>
        </authorList>
    </citation>
    <scope>NUCLEOTIDE SEQUENCE [LARGE SCALE GENOMIC DNA]</scope>
    <source>
        <strain evidence="2 3">NPDC050671</strain>
    </source>
</reference>
<protein>
    <submittedName>
        <fullName evidence="2">Alpha/beta hydrolase</fullName>
    </submittedName>
</protein>